<feature type="transmembrane region" description="Helical" evidence="18">
    <location>
        <begin position="431"/>
        <end position="454"/>
    </location>
</feature>
<evidence type="ECO:0000256" key="14">
    <source>
        <dbReference type="ARBA" id="ARBA00023065"/>
    </source>
</evidence>
<protein>
    <recommendedName>
        <fullName evidence="16">P-type Cu(2+) transporter</fullName>
        <ecNumber evidence="16">7.2.2.9</ecNumber>
    </recommendedName>
</protein>
<dbReference type="InterPro" id="IPR008250">
    <property type="entry name" value="ATPase_P-typ_transduc_dom_A_sf"/>
</dbReference>
<dbReference type="PANTHER" id="PTHR43520">
    <property type="entry name" value="ATP7, ISOFORM B"/>
    <property type="match status" value="1"/>
</dbReference>
<evidence type="ECO:0000256" key="11">
    <source>
        <dbReference type="ARBA" id="ARBA00022967"/>
    </source>
</evidence>
<keyword evidence="18" id="KW-1003">Cell membrane</keyword>
<name>A0A839T3T6_AZOMA</name>
<evidence type="ECO:0000256" key="15">
    <source>
        <dbReference type="ARBA" id="ARBA00023136"/>
    </source>
</evidence>
<keyword evidence="4 18" id="KW-0812">Transmembrane</keyword>
<dbReference type="PROSITE" id="PS00154">
    <property type="entry name" value="ATPASE_E1_E2"/>
    <property type="match status" value="1"/>
</dbReference>
<dbReference type="InterPro" id="IPR006122">
    <property type="entry name" value="HMA_Cu_ion-bd"/>
</dbReference>
<dbReference type="Pfam" id="PF00122">
    <property type="entry name" value="E1-E2_ATPase"/>
    <property type="match status" value="1"/>
</dbReference>
<evidence type="ECO:0000256" key="3">
    <source>
        <dbReference type="ARBA" id="ARBA00022448"/>
    </source>
</evidence>
<feature type="transmembrane region" description="Helical" evidence="18">
    <location>
        <begin position="187"/>
        <end position="206"/>
    </location>
</feature>
<evidence type="ECO:0000256" key="9">
    <source>
        <dbReference type="ARBA" id="ARBA00022840"/>
    </source>
</evidence>
<evidence type="ECO:0000256" key="4">
    <source>
        <dbReference type="ARBA" id="ARBA00022692"/>
    </source>
</evidence>
<dbReference type="InterPro" id="IPR027256">
    <property type="entry name" value="P-typ_ATPase_IB"/>
</dbReference>
<dbReference type="SUPFAM" id="SSF81665">
    <property type="entry name" value="Calcium ATPase, transmembrane domain M"/>
    <property type="match status" value="1"/>
</dbReference>
<dbReference type="InterPro" id="IPR023299">
    <property type="entry name" value="ATPase_P-typ_cyto_dom_N"/>
</dbReference>
<reference evidence="20 21" key="1">
    <citation type="submission" date="2020-08" db="EMBL/GenBank/DDBJ databases">
        <title>Genomic Encyclopedia of Type Strains, Phase III (KMG-III): the genomes of soil and plant-associated and newly described type strains.</title>
        <authorList>
            <person name="Whitman W."/>
        </authorList>
    </citation>
    <scope>NUCLEOTIDE SEQUENCE [LARGE SCALE GENOMIC DNA]</scope>
    <source>
        <strain evidence="20 21">CECT 4462</strain>
    </source>
</reference>
<proteinExistence type="inferred from homology"/>
<sequence>MANPIYTLPVTGMTCASCAGRVERALLNVPGVTAASVNLASEQVRAEAEKSSLSAMVEAIEKAGYQVPTQTLELSISGMTCASCSGRVERALLKVPGVRSATVNLTSERAHVELLDGLESTTLIQAIEAAGYQAVIDRPGMTATQEVARTHLSHERWMLGIALLLATPLVVPMLGGLFDRHWMLPPWIQFLLATPVQFILGARFYVAGYKAVRARAGNMDLLVALGTSASYGLSLYLWATVPAGQIPHLYFEASAVVIALVLLGKYLESRAKHQTSTAIRALQALRPERTVRLLNGHEEEIAIEALRPGDTVVVRPGERFPADGEVTAGESQADEALLTGESVPVPKSPGYPVTGGAINGDGRLLVRTIAVGKETVLARIIRLVEDAQAAKAPIQKLVDRVSQVFVPAVLLIALLTLTTWLLLGASLETALINAVAVLVIACPCSLGLATPAAIMAGTGVAARHGILIKDAQALEVAHAVDSVVFDKTGTLTSGSPRVVYLHALDGDEVSLLRLAGSLQRSSEHLLAKAVLERCAEQQVQPEQIQDSQALAGRGITGRLQDRQLALGNRRLLEENGLSTGNSTELANAWEAEGRTVSWLLETAPESRILGLFAFGDSLKEGAAAAVAALHARHIRTHLLTGDNRGSAKVVAEALRIDDVHAEVLPADKAATVAELKRNGATVAMVGDGINDAPALAVADVGIAMGSGTDVAMHAASITLMRGDPRLVPAALSISRRTYAKIRQNLFWAFVYNLVGIPLAACGLLSPVVAGAAMAMSSVSVVSNALLLKTWKPEADPDRQDR</sequence>
<keyword evidence="14" id="KW-0406">Ion transport</keyword>
<dbReference type="GO" id="GO:0005886">
    <property type="term" value="C:plasma membrane"/>
    <property type="evidence" value="ECO:0007669"/>
    <property type="project" value="UniProtKB-SubCell"/>
</dbReference>
<dbReference type="InterPro" id="IPR023298">
    <property type="entry name" value="ATPase_P-typ_TM_dom_sf"/>
</dbReference>
<dbReference type="AlphaFoldDB" id="A0A839T3T6"/>
<feature type="domain" description="HMA" evidence="19">
    <location>
        <begin position="4"/>
        <end position="68"/>
    </location>
</feature>
<comment type="catalytic activity">
    <reaction evidence="17">
        <text>Cu(2+)(in) + ATP + H2O = Cu(2+)(out) + ADP + phosphate + H(+)</text>
        <dbReference type="Rhea" id="RHEA:10376"/>
        <dbReference type="ChEBI" id="CHEBI:15377"/>
        <dbReference type="ChEBI" id="CHEBI:15378"/>
        <dbReference type="ChEBI" id="CHEBI:29036"/>
        <dbReference type="ChEBI" id="CHEBI:30616"/>
        <dbReference type="ChEBI" id="CHEBI:43474"/>
        <dbReference type="ChEBI" id="CHEBI:456216"/>
        <dbReference type="EC" id="7.2.2.9"/>
    </reaction>
</comment>
<keyword evidence="12 18" id="KW-1133">Transmembrane helix</keyword>
<dbReference type="Gene3D" id="3.40.1110.10">
    <property type="entry name" value="Calcium-transporting ATPase, cytoplasmic domain N"/>
    <property type="match status" value="1"/>
</dbReference>
<accession>A0A839T3T6</accession>
<evidence type="ECO:0000256" key="2">
    <source>
        <dbReference type="ARBA" id="ARBA00006024"/>
    </source>
</evidence>
<dbReference type="Proteomes" id="UP000549250">
    <property type="component" value="Unassembled WGS sequence"/>
</dbReference>
<dbReference type="EC" id="7.2.2.9" evidence="16"/>
<feature type="transmembrane region" description="Helical" evidence="18">
    <location>
        <begin position="218"/>
        <end position="237"/>
    </location>
</feature>
<dbReference type="Pfam" id="PF00403">
    <property type="entry name" value="HMA"/>
    <property type="match status" value="2"/>
</dbReference>
<dbReference type="InterPro" id="IPR018303">
    <property type="entry name" value="ATPase_P-typ_P_site"/>
</dbReference>
<dbReference type="NCBIfam" id="TIGR00003">
    <property type="entry name" value="copper ion binding protein"/>
    <property type="match status" value="2"/>
</dbReference>
<dbReference type="SFLD" id="SFLDF00027">
    <property type="entry name" value="p-type_atpase"/>
    <property type="match status" value="1"/>
</dbReference>
<dbReference type="SUPFAM" id="SSF56784">
    <property type="entry name" value="HAD-like"/>
    <property type="match status" value="1"/>
</dbReference>
<evidence type="ECO:0000256" key="16">
    <source>
        <dbReference type="ARBA" id="ARBA00038904"/>
    </source>
</evidence>
<comment type="caution">
    <text evidence="20">The sequence shown here is derived from an EMBL/GenBank/DDBJ whole genome shotgun (WGS) entry which is preliminary data.</text>
</comment>
<dbReference type="SUPFAM" id="SSF55008">
    <property type="entry name" value="HMA, heavy metal-associated domain"/>
    <property type="match status" value="2"/>
</dbReference>
<feature type="domain" description="HMA" evidence="19">
    <location>
        <begin position="70"/>
        <end position="135"/>
    </location>
</feature>
<dbReference type="InterPro" id="IPR059000">
    <property type="entry name" value="ATPase_P-type_domA"/>
</dbReference>
<evidence type="ECO:0000256" key="10">
    <source>
        <dbReference type="ARBA" id="ARBA00022842"/>
    </source>
</evidence>
<dbReference type="CDD" id="cd02094">
    <property type="entry name" value="P-type_ATPase_Cu-like"/>
    <property type="match status" value="1"/>
</dbReference>
<keyword evidence="3" id="KW-0813">Transport</keyword>
<dbReference type="InterPro" id="IPR017969">
    <property type="entry name" value="Heavy-metal-associated_CS"/>
</dbReference>
<evidence type="ECO:0000256" key="12">
    <source>
        <dbReference type="ARBA" id="ARBA00022989"/>
    </source>
</evidence>
<dbReference type="PROSITE" id="PS50846">
    <property type="entry name" value="HMA_2"/>
    <property type="match status" value="2"/>
</dbReference>
<dbReference type="PANTHER" id="PTHR43520:SF8">
    <property type="entry name" value="P-TYPE CU(+) TRANSPORTER"/>
    <property type="match status" value="1"/>
</dbReference>
<dbReference type="GO" id="GO:0043682">
    <property type="term" value="F:P-type divalent copper transporter activity"/>
    <property type="evidence" value="ECO:0007669"/>
    <property type="project" value="UniProtKB-EC"/>
</dbReference>
<dbReference type="Gene3D" id="2.70.150.10">
    <property type="entry name" value="Calcium-transporting ATPase, cytoplasmic transduction domain A"/>
    <property type="match status" value="1"/>
</dbReference>
<dbReference type="GO" id="GO:0005524">
    <property type="term" value="F:ATP binding"/>
    <property type="evidence" value="ECO:0007669"/>
    <property type="project" value="UniProtKB-UniRule"/>
</dbReference>
<dbReference type="NCBIfam" id="TIGR01494">
    <property type="entry name" value="ATPase_P-type"/>
    <property type="match status" value="1"/>
</dbReference>
<gene>
    <name evidence="20" type="ORF">FHR87_000766</name>
</gene>
<dbReference type="PROSITE" id="PS01229">
    <property type="entry name" value="COF_2"/>
    <property type="match status" value="1"/>
</dbReference>
<evidence type="ECO:0000256" key="18">
    <source>
        <dbReference type="RuleBase" id="RU362081"/>
    </source>
</evidence>
<keyword evidence="21" id="KW-1185">Reference proteome</keyword>
<dbReference type="EMBL" id="JACHXI010000002">
    <property type="protein sequence ID" value="MBB3102393.1"/>
    <property type="molecule type" value="Genomic_DNA"/>
</dbReference>
<keyword evidence="15 18" id="KW-0472">Membrane</keyword>
<evidence type="ECO:0000256" key="8">
    <source>
        <dbReference type="ARBA" id="ARBA00022796"/>
    </source>
</evidence>
<dbReference type="GO" id="GO:0005507">
    <property type="term" value="F:copper ion binding"/>
    <property type="evidence" value="ECO:0007669"/>
    <property type="project" value="InterPro"/>
</dbReference>
<dbReference type="Pfam" id="PF00702">
    <property type="entry name" value="Hydrolase"/>
    <property type="match status" value="1"/>
</dbReference>
<dbReference type="CDD" id="cd00371">
    <property type="entry name" value="HMA"/>
    <property type="match status" value="2"/>
</dbReference>
<dbReference type="GO" id="GO:0012505">
    <property type="term" value="C:endomembrane system"/>
    <property type="evidence" value="ECO:0007669"/>
    <property type="project" value="UniProtKB-SubCell"/>
</dbReference>
<dbReference type="RefSeq" id="WP_183165381.1">
    <property type="nucleotide sequence ID" value="NZ_JACHXI010000002.1"/>
</dbReference>
<evidence type="ECO:0000256" key="17">
    <source>
        <dbReference type="ARBA" id="ARBA00047424"/>
    </source>
</evidence>
<dbReference type="InterPro" id="IPR001757">
    <property type="entry name" value="P_typ_ATPase"/>
</dbReference>
<keyword evidence="11" id="KW-1278">Translocase</keyword>
<evidence type="ECO:0000256" key="6">
    <source>
        <dbReference type="ARBA" id="ARBA00022737"/>
    </source>
</evidence>
<dbReference type="NCBIfam" id="TIGR01525">
    <property type="entry name" value="ATPase-IB_hvy"/>
    <property type="match status" value="1"/>
</dbReference>
<feature type="transmembrane region" description="Helical" evidence="18">
    <location>
        <begin position="404"/>
        <end position="425"/>
    </location>
</feature>
<evidence type="ECO:0000313" key="20">
    <source>
        <dbReference type="EMBL" id="MBB3102393.1"/>
    </source>
</evidence>
<dbReference type="Gene3D" id="3.30.70.100">
    <property type="match status" value="2"/>
</dbReference>
<keyword evidence="5 18" id="KW-0479">Metal-binding</keyword>
<dbReference type="FunFam" id="2.70.150.10:FF:000002">
    <property type="entry name" value="Copper-transporting ATPase 1, putative"/>
    <property type="match status" value="1"/>
</dbReference>
<evidence type="ECO:0000256" key="5">
    <source>
        <dbReference type="ARBA" id="ARBA00022723"/>
    </source>
</evidence>
<feature type="transmembrane region" description="Helical" evidence="18">
    <location>
        <begin position="249"/>
        <end position="267"/>
    </location>
</feature>
<dbReference type="GO" id="GO:0055070">
    <property type="term" value="P:copper ion homeostasis"/>
    <property type="evidence" value="ECO:0007669"/>
    <property type="project" value="TreeGrafter"/>
</dbReference>
<feature type="transmembrane region" description="Helical" evidence="18">
    <location>
        <begin position="157"/>
        <end position="175"/>
    </location>
</feature>
<dbReference type="NCBIfam" id="TIGR01511">
    <property type="entry name" value="ATPase-IB1_Cu"/>
    <property type="match status" value="1"/>
</dbReference>
<dbReference type="InterPro" id="IPR044492">
    <property type="entry name" value="P_typ_ATPase_HD_dom"/>
</dbReference>
<keyword evidence="7 18" id="KW-0547">Nucleotide-binding</keyword>
<keyword evidence="8" id="KW-0187">Copper transport</keyword>
<evidence type="ECO:0000256" key="7">
    <source>
        <dbReference type="ARBA" id="ARBA00022741"/>
    </source>
</evidence>
<dbReference type="SUPFAM" id="SSF81653">
    <property type="entry name" value="Calcium ATPase, transduction domain A"/>
    <property type="match status" value="1"/>
</dbReference>
<dbReference type="SFLD" id="SFLDG00002">
    <property type="entry name" value="C1.7:_P-type_atpase_like"/>
    <property type="match status" value="1"/>
</dbReference>
<keyword evidence="6" id="KW-0677">Repeat</keyword>
<dbReference type="SFLD" id="SFLDS00003">
    <property type="entry name" value="Haloacid_Dehalogenase"/>
    <property type="match status" value="1"/>
</dbReference>
<dbReference type="InterPro" id="IPR023214">
    <property type="entry name" value="HAD_sf"/>
</dbReference>
<dbReference type="Gene3D" id="3.40.50.1000">
    <property type="entry name" value="HAD superfamily/HAD-like"/>
    <property type="match status" value="1"/>
</dbReference>
<evidence type="ECO:0000256" key="13">
    <source>
        <dbReference type="ARBA" id="ARBA00023008"/>
    </source>
</evidence>
<dbReference type="InterPro" id="IPR036412">
    <property type="entry name" value="HAD-like_sf"/>
</dbReference>
<feature type="transmembrane region" description="Helical" evidence="18">
    <location>
        <begin position="745"/>
        <end position="765"/>
    </location>
</feature>
<keyword evidence="13" id="KW-0186">Copper</keyword>
<dbReference type="PRINTS" id="PR00119">
    <property type="entry name" value="CATATPASE"/>
</dbReference>
<evidence type="ECO:0000256" key="1">
    <source>
        <dbReference type="ARBA" id="ARBA00004127"/>
    </source>
</evidence>
<dbReference type="InterPro" id="IPR036163">
    <property type="entry name" value="HMA_dom_sf"/>
</dbReference>
<comment type="similarity">
    <text evidence="2 18">Belongs to the cation transport ATPase (P-type) (TC 3.A.3) family. Type IB subfamily.</text>
</comment>
<dbReference type="FunFam" id="3.30.70.100:FF:000005">
    <property type="entry name" value="Copper-exporting P-type ATPase A"/>
    <property type="match status" value="2"/>
</dbReference>
<keyword evidence="10" id="KW-0460">Magnesium</keyword>
<evidence type="ECO:0000313" key="21">
    <source>
        <dbReference type="Proteomes" id="UP000549250"/>
    </source>
</evidence>
<evidence type="ECO:0000259" key="19">
    <source>
        <dbReference type="PROSITE" id="PS50846"/>
    </source>
</evidence>
<comment type="subcellular location">
    <subcellularLocation>
        <location evidence="18">Cell membrane</location>
    </subcellularLocation>
    <subcellularLocation>
        <location evidence="1">Endomembrane system</location>
        <topology evidence="1">Multi-pass membrane protein</topology>
    </subcellularLocation>
</comment>
<organism evidence="20 21">
    <name type="scientific">Azomonas macrocytogenes</name>
    <name type="common">Azotobacter macrocytogenes</name>
    <dbReference type="NCBI Taxonomy" id="69962"/>
    <lineage>
        <taxon>Bacteria</taxon>
        <taxon>Pseudomonadati</taxon>
        <taxon>Pseudomonadota</taxon>
        <taxon>Gammaproteobacteria</taxon>
        <taxon>Pseudomonadales</taxon>
        <taxon>Pseudomonadaceae</taxon>
        <taxon>Azomonas</taxon>
    </lineage>
</organism>
<dbReference type="InterPro" id="IPR006121">
    <property type="entry name" value="HMA_dom"/>
</dbReference>
<dbReference type="PROSITE" id="PS01047">
    <property type="entry name" value="HMA_1"/>
    <property type="match status" value="2"/>
</dbReference>
<keyword evidence="9 18" id="KW-0067">ATP-binding</keyword>
<dbReference type="GO" id="GO:0016887">
    <property type="term" value="F:ATP hydrolysis activity"/>
    <property type="evidence" value="ECO:0007669"/>
    <property type="project" value="InterPro"/>
</dbReference>